<gene>
    <name evidence="1" type="ORF">QAD02_010984</name>
</gene>
<name>A0ACC2NWG4_9HYME</name>
<evidence type="ECO:0000313" key="1">
    <source>
        <dbReference type="EMBL" id="KAJ8675198.1"/>
    </source>
</evidence>
<proteinExistence type="predicted"/>
<dbReference type="EMBL" id="CM056742">
    <property type="protein sequence ID" value="KAJ8675198.1"/>
    <property type="molecule type" value="Genomic_DNA"/>
</dbReference>
<accession>A0ACC2NWG4</accession>
<comment type="caution">
    <text evidence="1">The sequence shown here is derived from an EMBL/GenBank/DDBJ whole genome shotgun (WGS) entry which is preliminary data.</text>
</comment>
<sequence>MGLLTTVPILLMLVASFTTNAEALERIEFTKELAISPFDEKNPTFYDDMVLSDGSFPYIKCNYDKSSGPVKCELRVVNLSNSEEKHIFEFEPSKNRKTLKILSVRFSSNGIFCLTAEIDGSLPKKPWYRYFETNPTEIHLSGFSFDFASKNVFKLALPTDLQLNDHFIGLISNSSEIEILLSHHPICGDLNQCKLTFNNQGQQRGQPKEFPIEYKKMRSVSKQVKSEDRGLFTIGTTTDDKHFYKFSYINARGDRVIERIFGDFQNQPLISNTRNLYGVCQPLDEGLLNCIQYDWKMNLTSTAQIRPNEILNNIEASTVVSFANFDNSTFLLTVLNCGKNQTSKCKTAEVLKVDSRGILVNRILVFEDLNFTSSLSGLSAVAEIGDKFCFYLYCSNYNLMNPSKRLYVKCVPISDF</sequence>
<organism evidence="1 2">
    <name type="scientific">Eretmocerus hayati</name>
    <dbReference type="NCBI Taxonomy" id="131215"/>
    <lineage>
        <taxon>Eukaryota</taxon>
        <taxon>Metazoa</taxon>
        <taxon>Ecdysozoa</taxon>
        <taxon>Arthropoda</taxon>
        <taxon>Hexapoda</taxon>
        <taxon>Insecta</taxon>
        <taxon>Pterygota</taxon>
        <taxon>Neoptera</taxon>
        <taxon>Endopterygota</taxon>
        <taxon>Hymenoptera</taxon>
        <taxon>Apocrita</taxon>
        <taxon>Proctotrupomorpha</taxon>
        <taxon>Chalcidoidea</taxon>
        <taxon>Aphelinidae</taxon>
        <taxon>Aphelininae</taxon>
        <taxon>Eretmocerus</taxon>
    </lineage>
</organism>
<reference evidence="1" key="1">
    <citation type="submission" date="2023-04" db="EMBL/GenBank/DDBJ databases">
        <title>A chromosome-level genome assembly of the parasitoid wasp Eretmocerus hayati.</title>
        <authorList>
            <person name="Zhong Y."/>
            <person name="Liu S."/>
            <person name="Liu Y."/>
        </authorList>
    </citation>
    <scope>NUCLEOTIDE SEQUENCE</scope>
    <source>
        <strain evidence="1">ZJU_SS_LIU_2023</strain>
    </source>
</reference>
<protein>
    <submittedName>
        <fullName evidence="1">Uncharacterized protein</fullName>
    </submittedName>
</protein>
<evidence type="ECO:0000313" key="2">
    <source>
        <dbReference type="Proteomes" id="UP001239111"/>
    </source>
</evidence>
<dbReference type="Proteomes" id="UP001239111">
    <property type="component" value="Chromosome 2"/>
</dbReference>
<keyword evidence="2" id="KW-1185">Reference proteome</keyword>